<dbReference type="SUPFAM" id="SSF69360">
    <property type="entry name" value="Cell wall binding repeat"/>
    <property type="match status" value="1"/>
</dbReference>
<keyword evidence="5" id="KW-0788">Thiol protease</keyword>
<evidence type="ECO:0000313" key="9">
    <source>
        <dbReference type="Proteomes" id="UP000028030"/>
    </source>
</evidence>
<feature type="repeat" description="Cell wall-binding" evidence="6">
    <location>
        <begin position="156"/>
        <end position="175"/>
    </location>
</feature>
<dbReference type="Proteomes" id="UP000028030">
    <property type="component" value="Unassembled WGS sequence"/>
</dbReference>
<proteinExistence type="inferred from homology"/>
<evidence type="ECO:0000256" key="2">
    <source>
        <dbReference type="ARBA" id="ARBA00022670"/>
    </source>
</evidence>
<dbReference type="EMBL" id="JPFW01000001">
    <property type="protein sequence ID" value="KEQ43156.1"/>
    <property type="molecule type" value="Genomic_DNA"/>
</dbReference>
<dbReference type="PROSITE" id="PS51935">
    <property type="entry name" value="NLPC_P60"/>
    <property type="match status" value="1"/>
</dbReference>
<feature type="domain" description="NlpC/P60" evidence="7">
    <location>
        <begin position="197"/>
        <end position="317"/>
    </location>
</feature>
<evidence type="ECO:0000256" key="3">
    <source>
        <dbReference type="ARBA" id="ARBA00022737"/>
    </source>
</evidence>
<dbReference type="PROSITE" id="PS51170">
    <property type="entry name" value="CW"/>
    <property type="match status" value="1"/>
</dbReference>
<keyword evidence="3" id="KW-0677">Repeat</keyword>
<accession>A0A081QJN3</accession>
<gene>
    <name evidence="8" type="ORF">SK642_0031</name>
</gene>
<reference evidence="8 9" key="1">
    <citation type="submission" date="2014-05" db="EMBL/GenBank/DDBJ databases">
        <authorList>
            <person name="Daugherty S.C."/>
            <person name="Tallon L.J."/>
            <person name="Sadzewicz L."/>
            <person name="Kilian M."/>
            <person name="Tettelin H."/>
        </authorList>
    </citation>
    <scope>NUCLEOTIDE SEQUENCE [LARGE SCALE GENOMIC DNA]</scope>
    <source>
        <strain evidence="8 9">SK642</strain>
    </source>
</reference>
<dbReference type="InterPro" id="IPR018337">
    <property type="entry name" value="Cell_wall/Cho-bd_repeat"/>
</dbReference>
<dbReference type="Gene3D" id="2.10.270.10">
    <property type="entry name" value="Cholin Binding"/>
    <property type="match status" value="1"/>
</dbReference>
<evidence type="ECO:0000256" key="1">
    <source>
        <dbReference type="ARBA" id="ARBA00007074"/>
    </source>
</evidence>
<sequence>MKSEKSISQKEKKERTFMMKKYITYAALLLTSGALLSTTYVVNAETTTSTTKVATSQTTSQYTSEKEAIDQLVKEGKIKVEDAEQVKLVGFSPRELTQEESNQEKIAFNQNRDPKGTWMQTDGRWWFKYTSGGYAKHWEYLDEKWYYFDDQGWMKSNEWINPDGNWYYLSNDGSILTDYNRVNGKPYFFRPNGVCVENQGQAIAECAETFVDKIPYVWGGADLDKGVDCSGFTMAIHAKFDIYIGRTTGEQAEGGKFIYSGSQLPGDLILYNGDQGSNQHVGIYVGGGKVVHAPIEGQKVSYMNQYGMDQNTIRRYW</sequence>
<keyword evidence="2" id="KW-0645">Protease</keyword>
<evidence type="ECO:0000256" key="5">
    <source>
        <dbReference type="ARBA" id="ARBA00022807"/>
    </source>
</evidence>
<dbReference type="InterPro" id="IPR051794">
    <property type="entry name" value="PG_Endopeptidase_C40"/>
</dbReference>
<comment type="caution">
    <text evidence="8">The sequence shown here is derived from an EMBL/GenBank/DDBJ whole genome shotgun (WGS) entry which is preliminary data.</text>
</comment>
<organism evidence="8 9">
    <name type="scientific">Streptococcus mitis</name>
    <dbReference type="NCBI Taxonomy" id="28037"/>
    <lineage>
        <taxon>Bacteria</taxon>
        <taxon>Bacillati</taxon>
        <taxon>Bacillota</taxon>
        <taxon>Bacilli</taxon>
        <taxon>Lactobacillales</taxon>
        <taxon>Streptococcaceae</taxon>
        <taxon>Streptococcus</taxon>
        <taxon>Streptococcus mitis group</taxon>
    </lineage>
</organism>
<dbReference type="PANTHER" id="PTHR47359:SF3">
    <property type="entry name" value="NLP_P60 DOMAIN-CONTAINING PROTEIN-RELATED"/>
    <property type="match status" value="1"/>
</dbReference>
<dbReference type="Pfam" id="PF00877">
    <property type="entry name" value="NLPC_P60"/>
    <property type="match status" value="1"/>
</dbReference>
<evidence type="ECO:0000313" key="8">
    <source>
        <dbReference type="EMBL" id="KEQ43156.1"/>
    </source>
</evidence>
<dbReference type="RefSeq" id="WP_235230845.1">
    <property type="nucleotide sequence ID" value="NZ_JPFW01000001.1"/>
</dbReference>
<dbReference type="SUPFAM" id="SSF54001">
    <property type="entry name" value="Cysteine proteinases"/>
    <property type="match status" value="1"/>
</dbReference>
<dbReference type="InterPro" id="IPR000064">
    <property type="entry name" value="NLP_P60_dom"/>
</dbReference>
<dbReference type="InterPro" id="IPR038765">
    <property type="entry name" value="Papain-like_cys_pep_sf"/>
</dbReference>
<dbReference type="Gene3D" id="3.90.1720.10">
    <property type="entry name" value="endopeptidase domain like (from Nostoc punctiforme)"/>
    <property type="match status" value="1"/>
</dbReference>
<protein>
    <submittedName>
        <fullName evidence="8">NlpC/P60 family protein</fullName>
    </submittedName>
</protein>
<evidence type="ECO:0000256" key="4">
    <source>
        <dbReference type="ARBA" id="ARBA00022801"/>
    </source>
</evidence>
<dbReference type="GO" id="GO:0006508">
    <property type="term" value="P:proteolysis"/>
    <property type="evidence" value="ECO:0007669"/>
    <property type="project" value="UniProtKB-KW"/>
</dbReference>
<name>A0A081QJN3_STRMT</name>
<dbReference type="AlphaFoldDB" id="A0A081QJN3"/>
<dbReference type="Pfam" id="PF01473">
    <property type="entry name" value="Choline_bind_1"/>
    <property type="match status" value="2"/>
</dbReference>
<evidence type="ECO:0000256" key="6">
    <source>
        <dbReference type="PROSITE-ProRule" id="PRU00591"/>
    </source>
</evidence>
<dbReference type="GO" id="GO:0008234">
    <property type="term" value="F:cysteine-type peptidase activity"/>
    <property type="evidence" value="ECO:0007669"/>
    <property type="project" value="UniProtKB-KW"/>
</dbReference>
<comment type="similarity">
    <text evidence="1">Belongs to the peptidase C40 family.</text>
</comment>
<keyword evidence="4" id="KW-0378">Hydrolase</keyword>
<dbReference type="PANTHER" id="PTHR47359">
    <property type="entry name" value="PEPTIDOGLYCAN DL-ENDOPEPTIDASE CWLO"/>
    <property type="match status" value="1"/>
</dbReference>
<evidence type="ECO:0000259" key="7">
    <source>
        <dbReference type="PROSITE" id="PS51935"/>
    </source>
</evidence>
<dbReference type="PATRIC" id="fig|28037.97.peg.29"/>